<dbReference type="AlphaFoldDB" id="A0A2U9NV93"/>
<dbReference type="Proteomes" id="UP000247634">
    <property type="component" value="Chromosome"/>
</dbReference>
<dbReference type="InterPro" id="IPR042099">
    <property type="entry name" value="ANL_N_sf"/>
</dbReference>
<feature type="domain" description="AMP-dependent synthetase/ligase" evidence="1">
    <location>
        <begin position="66"/>
        <end position="269"/>
    </location>
</feature>
<reference evidence="2 3" key="1">
    <citation type="submission" date="2018-06" db="EMBL/GenBank/DDBJ databases">
        <title>The complete genome sequence of a nosiheptide producer Streptomyces actuosus ATCC 25421: deducing the ability of producing a new class III lantibiotics.</title>
        <authorList>
            <person name="Liu W."/>
            <person name="Sun F."/>
            <person name="Hu Y."/>
        </authorList>
    </citation>
    <scope>NUCLEOTIDE SEQUENCE [LARGE SCALE GENOMIC DNA]</scope>
    <source>
        <strain evidence="2 3">ATCC 25421</strain>
    </source>
</reference>
<protein>
    <submittedName>
        <fullName evidence="2">AMP-dependent synthetase</fullName>
    </submittedName>
</protein>
<dbReference type="RefSeq" id="WP_110625960.1">
    <property type="nucleotide sequence ID" value="NZ_CP029788.1"/>
</dbReference>
<dbReference type="InterPro" id="IPR000873">
    <property type="entry name" value="AMP-dep_synth/lig_dom"/>
</dbReference>
<dbReference type="EMBL" id="CP029788">
    <property type="protein sequence ID" value="AWT41024.1"/>
    <property type="molecule type" value="Genomic_DNA"/>
</dbReference>
<dbReference type="Gene3D" id="3.40.50.12780">
    <property type="entry name" value="N-terminal domain of ligase-like"/>
    <property type="match status" value="1"/>
</dbReference>
<dbReference type="PANTHER" id="PTHR43845:SF1">
    <property type="entry name" value="BLR5969 PROTEIN"/>
    <property type="match status" value="1"/>
</dbReference>
<keyword evidence="3" id="KW-1185">Reference proteome</keyword>
<dbReference type="PANTHER" id="PTHR43845">
    <property type="entry name" value="BLR5969 PROTEIN"/>
    <property type="match status" value="1"/>
</dbReference>
<sequence>MPAKSLQELVDFVRTHSPFYAEAYKDVPETVSHLTQLPVIDHTEFWAANTWPDNRVLTGPLTDAGVYKTGGTTGVPKLSVWSRTEHADSVTAFGAGIVQAGLKPGHRVANLFWAGELYGGMLYIEHALHAAPVENVRLPVGAGAPNEFIADLIRDFGVNVLAGVPMKLAAVAELLVRRGRTADSVELLLFGGDLLFTDLRPILLRAFPKAAIASVGYASIDAGLVGRPVPGEDVRVHEAFPHRTVVEIVDDVTSEPITTPGVPGRLLVTNLFRTLMPVIRFPAGDRAEWVDAQCTRFRLLGRSIEGGRVGTVSMPIEDVRAVLVEADPDRYIAGMQMVQRRWDGKDGLILRLGYVEEPPADLAARLVEAVYAARPLFPAEVADGAIHELGIEWVPRSELLTNPRTGKLQQVVDERPAN</sequence>
<evidence type="ECO:0000313" key="3">
    <source>
        <dbReference type="Proteomes" id="UP000247634"/>
    </source>
</evidence>
<dbReference type="KEGG" id="sact:DMT42_00855"/>
<dbReference type="SUPFAM" id="SSF56801">
    <property type="entry name" value="Acetyl-CoA synthetase-like"/>
    <property type="match status" value="1"/>
</dbReference>
<gene>
    <name evidence="2" type="ORF">DMT42_00855</name>
</gene>
<evidence type="ECO:0000313" key="2">
    <source>
        <dbReference type="EMBL" id="AWT41024.1"/>
    </source>
</evidence>
<dbReference type="Pfam" id="PF00501">
    <property type="entry name" value="AMP-binding"/>
    <property type="match status" value="1"/>
</dbReference>
<accession>A0A2U9NV93</accession>
<dbReference type="OrthoDB" id="580775at2"/>
<evidence type="ECO:0000259" key="1">
    <source>
        <dbReference type="Pfam" id="PF00501"/>
    </source>
</evidence>
<proteinExistence type="predicted"/>
<name>A0A2U9NV93_STRAS</name>
<organism evidence="2 3">
    <name type="scientific">Streptomyces actuosus</name>
    <dbReference type="NCBI Taxonomy" id="1885"/>
    <lineage>
        <taxon>Bacteria</taxon>
        <taxon>Bacillati</taxon>
        <taxon>Actinomycetota</taxon>
        <taxon>Actinomycetes</taxon>
        <taxon>Kitasatosporales</taxon>
        <taxon>Streptomycetaceae</taxon>
        <taxon>Streptomyces</taxon>
    </lineage>
</organism>